<dbReference type="SUPFAM" id="SSF47473">
    <property type="entry name" value="EF-hand"/>
    <property type="match status" value="1"/>
</dbReference>
<gene>
    <name evidence="4" type="ORF">DA69_09685</name>
</gene>
<feature type="signal peptide" evidence="2">
    <location>
        <begin position="1"/>
        <end position="22"/>
    </location>
</feature>
<accession>A0A172Y703</accession>
<dbReference type="KEGG" id="bne:DA69_09685"/>
<evidence type="ECO:0000313" key="5">
    <source>
        <dbReference type="Proteomes" id="UP000077603"/>
    </source>
</evidence>
<protein>
    <recommendedName>
        <fullName evidence="3">EF-hand domain-containing protein</fullName>
    </recommendedName>
</protein>
<dbReference type="STRING" id="588932.DA69_09685"/>
<feature type="chain" id="PRO_5008004370" description="EF-hand domain-containing protein" evidence="2">
    <location>
        <begin position="23"/>
        <end position="217"/>
    </location>
</feature>
<dbReference type="GO" id="GO:0005509">
    <property type="term" value="F:calcium ion binding"/>
    <property type="evidence" value="ECO:0007669"/>
    <property type="project" value="InterPro"/>
</dbReference>
<dbReference type="InterPro" id="IPR011992">
    <property type="entry name" value="EF-hand-dom_pair"/>
</dbReference>
<evidence type="ECO:0000259" key="3">
    <source>
        <dbReference type="PROSITE" id="PS50222"/>
    </source>
</evidence>
<feature type="region of interest" description="Disordered" evidence="1">
    <location>
        <begin position="172"/>
        <end position="217"/>
    </location>
</feature>
<dbReference type="AlphaFoldDB" id="A0A172Y703"/>
<dbReference type="OrthoDB" id="7205031at2"/>
<reference evidence="4 5" key="1">
    <citation type="journal article" date="2014" name="Genome Announc.">
        <title>Genome Sequence of a Promising Hydrogen-Producing Facultative Anaerobic Bacterium, Brevundimonas naejangsanensis Strain B1.</title>
        <authorList>
            <person name="Su H."/>
            <person name="Zhang T."/>
            <person name="Bao M."/>
            <person name="Jiang Y."/>
            <person name="Wang Y."/>
            <person name="Tan T."/>
        </authorList>
    </citation>
    <scope>NUCLEOTIDE SEQUENCE [LARGE SCALE GENOMIC DNA]</scope>
    <source>
        <strain evidence="4 5">B1</strain>
    </source>
</reference>
<dbReference type="PROSITE" id="PS50222">
    <property type="entry name" value="EF_HAND_2"/>
    <property type="match status" value="2"/>
</dbReference>
<keyword evidence="2" id="KW-0732">Signal</keyword>
<dbReference type="RefSeq" id="WP_025978521.1">
    <property type="nucleotide sequence ID" value="NZ_CP015614.1"/>
</dbReference>
<evidence type="ECO:0000256" key="2">
    <source>
        <dbReference type="SAM" id="SignalP"/>
    </source>
</evidence>
<keyword evidence="5" id="KW-1185">Reference proteome</keyword>
<sequence>MKTIFAAAAVSALMLTLGGAAAAQTTPETGRQARMAQSAGQPISQADFVQRRVERLRAADANGDGQVTAEEMRAHAQARRAERRAAQFDRLDADKDGSISRAEFEAPRQQARGEGRMAAGRWGHARGGMKQGRMGGHAARGGADRFPIVIAEAERKATESFTRMDANRDGMLSVDERRAAMQAGRAEMRQKREMRRMQRPSAERPQGTASPSAPVSE</sequence>
<evidence type="ECO:0000313" key="4">
    <source>
        <dbReference type="EMBL" id="ANF54993.1"/>
    </source>
</evidence>
<dbReference type="Pfam" id="PF13202">
    <property type="entry name" value="EF-hand_5"/>
    <property type="match status" value="3"/>
</dbReference>
<dbReference type="Proteomes" id="UP000077603">
    <property type="component" value="Chromosome"/>
</dbReference>
<feature type="domain" description="EF-hand" evidence="3">
    <location>
        <begin position="47"/>
        <end position="82"/>
    </location>
</feature>
<dbReference type="EMBL" id="CP015614">
    <property type="protein sequence ID" value="ANF54993.1"/>
    <property type="molecule type" value="Genomic_DNA"/>
</dbReference>
<name>A0A172Y703_9CAUL</name>
<feature type="domain" description="EF-hand" evidence="3">
    <location>
        <begin position="152"/>
        <end position="187"/>
    </location>
</feature>
<organism evidence="4 5">
    <name type="scientific">Brevundimonas naejangsanensis</name>
    <dbReference type="NCBI Taxonomy" id="588932"/>
    <lineage>
        <taxon>Bacteria</taxon>
        <taxon>Pseudomonadati</taxon>
        <taxon>Pseudomonadota</taxon>
        <taxon>Alphaproteobacteria</taxon>
        <taxon>Caulobacterales</taxon>
        <taxon>Caulobacteraceae</taxon>
        <taxon>Brevundimonas</taxon>
    </lineage>
</organism>
<dbReference type="InterPro" id="IPR018247">
    <property type="entry name" value="EF_Hand_1_Ca_BS"/>
</dbReference>
<proteinExistence type="predicted"/>
<dbReference type="Gene3D" id="1.10.238.10">
    <property type="entry name" value="EF-hand"/>
    <property type="match status" value="2"/>
</dbReference>
<evidence type="ECO:0000256" key="1">
    <source>
        <dbReference type="SAM" id="MobiDB-lite"/>
    </source>
</evidence>
<feature type="compositionally biased region" description="Polar residues" evidence="1">
    <location>
        <begin position="207"/>
        <end position="217"/>
    </location>
</feature>
<dbReference type="InterPro" id="IPR002048">
    <property type="entry name" value="EF_hand_dom"/>
</dbReference>
<dbReference type="PROSITE" id="PS00018">
    <property type="entry name" value="EF_HAND_1"/>
    <property type="match status" value="2"/>
</dbReference>